<dbReference type="InterPro" id="IPR013083">
    <property type="entry name" value="Znf_RING/FYVE/PHD"/>
</dbReference>
<accession>A0A836BBB2</accession>
<feature type="region of interest" description="Disordered" evidence="1">
    <location>
        <begin position="1125"/>
        <end position="1167"/>
    </location>
</feature>
<dbReference type="PROSITE" id="PS51698">
    <property type="entry name" value="U_BOX"/>
    <property type="match status" value="1"/>
</dbReference>
<sequence>MPVLQPCSKALKLGVGLFVLSLFVWQLLESHHEQAVAQLNKTSLEALLQHLGSEELAQRHSPGDADEQRRPAAFHFISSDLVRHTATAHARMRLERARKLAAAERQLRLALAASEKITSSGKGADLGLEGDGGVAAAAAATEALAALKGAHAAPEPAVQFGVQLACGIANRCGTWQEHEPQAAATAAAAAVNAEDAATAATAGSTSPVRAQSNPAASEPGAGPQSCAPGNPPDPDATAASGANGGDGAEGLAAAAAAAGACGAQGEGAARNGLQQCDAAAAVEAVVTAAAPLDEGSGSGALAAAATCGDVATAPAPAAMAAAEEVEAAAAGPAAPAPATLYRRAVGSAAWLTSRLPPLLPLTPGRRFGLWYSAQVQLLALMPRYYLLLAPALAASGLPLPLLDWAQRRRLPHFMPLLLSSPQQPQPQQHPGAGLTAAGALGLGLQASKPAVASGAGAGGRGSSSGSHGSGSASGHGNDAAQQREQLLLQLPGGSDALAECRLEESATLWVLSASAANAGASVARPPLPQGACGDTTARSGCCAGNSRGAAVAGPSLTPLALPLPRLPRRARRVVCNVTVPHTTAAALAGTVAGNPDASRNGTQRRHVFSFVVYEELDTFSRAFTSAEAAGAAAAGASNHGGSGSGGGGGSSWLRSGVYGSGHGGGGRHGGTRRVAYAAAAGMYGRSGTMAGWMRGGFHIGGGFLAGSWLPATAAAPAAAAAAPAPTTSAATADSNDAAGLTVRPDAARYWQLERERARRADRESQLQQPQAAFFVRWLAALHRVLAGSDGVTVYFCSGYLCDTTRFEPRKVAADGTDGGDLHVSGIGRGNLFAALQRGLLALLLPLLRMADSLLGLDWRALGGMAAAVWRLGAALGGPLLLPHLAVLRLLLPHTALWQADVVLVAAAGLICCYAECLLAARLLLRWRADVEDAAGVRLDTPTASIIWHRVWQEASGPWLVSWRRLLAWRGPLDGALVCAAVYHYSCSRAGAGLDALLRLLLPLLCRWEQAKSLMVQAVYVRLSAVEVATRASKQFIQVASTARLLHDSVAPLTLTQMAVVLEPDNRELWRLVTADDVRDAALPRAAAQHVLMAMQRHRNGGRDRPQGAGQREQLLRERERERLRRQMEAAAAGRGALEEEGSGRQGADVRWPPPIQVPDGAGPGGSREVTAPRAFLCPITHDVMTQPCLLISPQLLSAPTYERSAIQTWLTLRQTDPRTNTALLTWMLLPNDELFRCIDDWARGLEDAAVAVVTATEATPGTAGAVEEVEHGAGQQEPEQS</sequence>
<dbReference type="Proteomes" id="UP000613740">
    <property type="component" value="Unassembled WGS sequence"/>
</dbReference>
<gene>
    <name evidence="4" type="ORF">HYH02_002497</name>
</gene>
<keyword evidence="2" id="KW-0732">Signal</keyword>
<dbReference type="PANTHER" id="PTHR46573:SF1">
    <property type="entry name" value="WD REPEAT, SAM AND U-BOX DOMAIN-CONTAINING PROTEIN 1"/>
    <property type="match status" value="1"/>
</dbReference>
<feature type="compositionally biased region" description="Polar residues" evidence="1">
    <location>
        <begin position="203"/>
        <end position="215"/>
    </location>
</feature>
<feature type="region of interest" description="Disordered" evidence="1">
    <location>
        <begin position="1260"/>
        <end position="1281"/>
    </location>
</feature>
<feature type="region of interest" description="Disordered" evidence="1">
    <location>
        <begin position="198"/>
        <end position="244"/>
    </location>
</feature>
<evidence type="ECO:0000256" key="2">
    <source>
        <dbReference type="SAM" id="SignalP"/>
    </source>
</evidence>
<dbReference type="PANTHER" id="PTHR46573">
    <property type="entry name" value="WD REPEAT, SAM AND U-BOX DOMAIN-CONTAINING PROTEIN 1"/>
    <property type="match status" value="1"/>
</dbReference>
<keyword evidence="5" id="KW-1185">Reference proteome</keyword>
<dbReference type="SMART" id="SM00504">
    <property type="entry name" value="Ubox"/>
    <property type="match status" value="1"/>
</dbReference>
<proteinExistence type="predicted"/>
<feature type="chain" id="PRO_5032744766" description="U-box domain-containing protein" evidence="2">
    <location>
        <begin position="31"/>
        <end position="1281"/>
    </location>
</feature>
<protein>
    <recommendedName>
        <fullName evidence="3">U-box domain-containing protein</fullName>
    </recommendedName>
</protein>
<dbReference type="InterPro" id="IPR052085">
    <property type="entry name" value="WD-SAM-U-box"/>
</dbReference>
<dbReference type="EMBL" id="JAEHOD010000004">
    <property type="protein sequence ID" value="KAG2453173.1"/>
    <property type="molecule type" value="Genomic_DNA"/>
</dbReference>
<dbReference type="GO" id="GO:0004842">
    <property type="term" value="F:ubiquitin-protein transferase activity"/>
    <property type="evidence" value="ECO:0007669"/>
    <property type="project" value="InterPro"/>
</dbReference>
<dbReference type="UniPathway" id="UPA00143"/>
<feature type="compositionally biased region" description="Gly residues" evidence="1">
    <location>
        <begin position="455"/>
        <end position="473"/>
    </location>
</feature>
<organism evidence="4 5">
    <name type="scientific">Chlamydomonas schloesseri</name>
    <dbReference type="NCBI Taxonomy" id="2026947"/>
    <lineage>
        <taxon>Eukaryota</taxon>
        <taxon>Viridiplantae</taxon>
        <taxon>Chlorophyta</taxon>
        <taxon>core chlorophytes</taxon>
        <taxon>Chlorophyceae</taxon>
        <taxon>CS clade</taxon>
        <taxon>Chlamydomonadales</taxon>
        <taxon>Chlamydomonadaceae</taxon>
        <taxon>Chlamydomonas</taxon>
    </lineage>
</organism>
<feature type="region of interest" description="Disordered" evidence="1">
    <location>
        <begin position="451"/>
        <end position="479"/>
    </location>
</feature>
<dbReference type="Pfam" id="PF04564">
    <property type="entry name" value="U-box"/>
    <property type="match status" value="1"/>
</dbReference>
<dbReference type="GO" id="GO:0016567">
    <property type="term" value="P:protein ubiquitination"/>
    <property type="evidence" value="ECO:0007669"/>
    <property type="project" value="UniProtKB-UniPathway"/>
</dbReference>
<dbReference type="OrthoDB" id="10064100at2759"/>
<evidence type="ECO:0000313" key="5">
    <source>
        <dbReference type="Proteomes" id="UP000613740"/>
    </source>
</evidence>
<evidence type="ECO:0000313" key="4">
    <source>
        <dbReference type="EMBL" id="KAG2453173.1"/>
    </source>
</evidence>
<dbReference type="CDD" id="cd16655">
    <property type="entry name" value="RING-Ubox_WDSUB1-like"/>
    <property type="match status" value="1"/>
</dbReference>
<feature type="domain" description="U-box" evidence="3">
    <location>
        <begin position="1170"/>
        <end position="1248"/>
    </location>
</feature>
<feature type="signal peptide" evidence="2">
    <location>
        <begin position="1"/>
        <end position="30"/>
    </location>
</feature>
<evidence type="ECO:0000259" key="3">
    <source>
        <dbReference type="PROSITE" id="PS51698"/>
    </source>
</evidence>
<dbReference type="SUPFAM" id="SSF57850">
    <property type="entry name" value="RING/U-box"/>
    <property type="match status" value="1"/>
</dbReference>
<evidence type="ECO:0000256" key="1">
    <source>
        <dbReference type="SAM" id="MobiDB-lite"/>
    </source>
</evidence>
<reference evidence="4" key="1">
    <citation type="journal article" date="2020" name="bioRxiv">
        <title>Comparative genomics of Chlamydomonas.</title>
        <authorList>
            <person name="Craig R.J."/>
            <person name="Hasan A.R."/>
            <person name="Ness R.W."/>
            <person name="Keightley P.D."/>
        </authorList>
    </citation>
    <scope>NUCLEOTIDE SEQUENCE</scope>
    <source>
        <strain evidence="4">CCAP 11/173</strain>
    </source>
</reference>
<comment type="caution">
    <text evidence="4">The sequence shown here is derived from an EMBL/GenBank/DDBJ whole genome shotgun (WGS) entry which is preliminary data.</text>
</comment>
<dbReference type="Gene3D" id="3.30.40.10">
    <property type="entry name" value="Zinc/RING finger domain, C3HC4 (zinc finger)"/>
    <property type="match status" value="1"/>
</dbReference>
<name>A0A836BBB2_9CHLO</name>
<dbReference type="InterPro" id="IPR003613">
    <property type="entry name" value="Ubox_domain"/>
</dbReference>